<comment type="caution">
    <text evidence="6">Lacks conserved residue(s) required for the propagation of feature annotation.</text>
</comment>
<dbReference type="GO" id="GO:0070043">
    <property type="term" value="F:rRNA (guanine-N7-)-methyltransferase activity"/>
    <property type="evidence" value="ECO:0007669"/>
    <property type="project" value="UniProtKB-UniRule"/>
</dbReference>
<dbReference type="OrthoDB" id="9808773at2"/>
<evidence type="ECO:0000256" key="2">
    <source>
        <dbReference type="ARBA" id="ARBA00022552"/>
    </source>
</evidence>
<protein>
    <recommendedName>
        <fullName evidence="6">Ribosomal RNA small subunit methyltransferase G</fullName>
        <ecNumber evidence="6">2.1.1.170</ecNumber>
    </recommendedName>
    <alternativeName>
        <fullName evidence="6">16S rRNA 7-methylguanosine methyltransferase</fullName>
        <shortName evidence="6">16S rRNA m7G methyltransferase</shortName>
    </alternativeName>
</protein>
<evidence type="ECO:0000256" key="3">
    <source>
        <dbReference type="ARBA" id="ARBA00022603"/>
    </source>
</evidence>
<dbReference type="InterPro" id="IPR003682">
    <property type="entry name" value="rRNA_ssu_MeTfrase_G"/>
</dbReference>
<dbReference type="SUPFAM" id="SSF53335">
    <property type="entry name" value="S-adenosyl-L-methionine-dependent methyltransferases"/>
    <property type="match status" value="1"/>
</dbReference>
<feature type="binding site" evidence="6">
    <location>
        <begin position="136"/>
        <end position="137"/>
    </location>
    <ligand>
        <name>S-adenosyl-L-methionine</name>
        <dbReference type="ChEBI" id="CHEBI:59789"/>
    </ligand>
</feature>
<dbReference type="EC" id="2.1.1.170" evidence="6"/>
<name>F1Z5R3_9SPHN</name>
<reference evidence="8 9" key="1">
    <citation type="journal article" date="2012" name="J. Bacteriol.">
        <title>Draft Genome Sequence of Novosphingobium nitrogenifigens Y88T.</title>
        <authorList>
            <person name="Strabala T.J."/>
            <person name="Macdonald L."/>
            <person name="Liu V."/>
            <person name="Smit A.M."/>
        </authorList>
    </citation>
    <scope>NUCLEOTIDE SEQUENCE [LARGE SCALE GENOMIC DNA]</scope>
    <source>
        <strain evidence="8 9">DSM 19370</strain>
    </source>
</reference>
<comment type="caution">
    <text evidence="8">The sequence shown here is derived from an EMBL/GenBank/DDBJ whole genome shotgun (WGS) entry which is preliminary data.</text>
</comment>
<dbReference type="AlphaFoldDB" id="F1Z5R3"/>
<feature type="compositionally biased region" description="Low complexity" evidence="7">
    <location>
        <begin position="243"/>
        <end position="252"/>
    </location>
</feature>
<dbReference type="Pfam" id="PF02527">
    <property type="entry name" value="GidB"/>
    <property type="match status" value="1"/>
</dbReference>
<dbReference type="EMBL" id="AEWJ01000023">
    <property type="protein sequence ID" value="EGD60173.1"/>
    <property type="molecule type" value="Genomic_DNA"/>
</dbReference>
<comment type="subcellular location">
    <subcellularLocation>
        <location evidence="6">Cytoplasm</location>
    </subcellularLocation>
</comment>
<keyword evidence="1 6" id="KW-0963">Cytoplasm</keyword>
<dbReference type="eggNOG" id="COG0357">
    <property type="taxonomic scope" value="Bacteria"/>
</dbReference>
<dbReference type="NCBIfam" id="TIGR00138">
    <property type="entry name" value="rsmG_gidB"/>
    <property type="match status" value="1"/>
</dbReference>
<organism evidence="8 9">
    <name type="scientific">Novosphingobium nitrogenifigens DSM 19370</name>
    <dbReference type="NCBI Taxonomy" id="983920"/>
    <lineage>
        <taxon>Bacteria</taxon>
        <taxon>Pseudomonadati</taxon>
        <taxon>Pseudomonadota</taxon>
        <taxon>Alphaproteobacteria</taxon>
        <taxon>Sphingomonadales</taxon>
        <taxon>Sphingomonadaceae</taxon>
        <taxon>Novosphingobium</taxon>
    </lineage>
</organism>
<dbReference type="HOGENOM" id="CLU_065341_1_1_5"/>
<dbReference type="InParanoid" id="F1Z5R3"/>
<comment type="function">
    <text evidence="6">Specifically methylates the N7 position of guanine in position 527 of 16S rRNA.</text>
</comment>
<dbReference type="InterPro" id="IPR029063">
    <property type="entry name" value="SAM-dependent_MTases_sf"/>
</dbReference>
<dbReference type="FunCoup" id="F1Z5R3">
    <property type="interactions" value="486"/>
</dbReference>
<comment type="catalytic activity">
    <reaction evidence="6">
        <text>guanosine(527) in 16S rRNA + S-adenosyl-L-methionine = N(7)-methylguanosine(527) in 16S rRNA + S-adenosyl-L-homocysteine</text>
        <dbReference type="Rhea" id="RHEA:42732"/>
        <dbReference type="Rhea" id="RHEA-COMP:10209"/>
        <dbReference type="Rhea" id="RHEA-COMP:10210"/>
        <dbReference type="ChEBI" id="CHEBI:57856"/>
        <dbReference type="ChEBI" id="CHEBI:59789"/>
        <dbReference type="ChEBI" id="CHEBI:74269"/>
        <dbReference type="ChEBI" id="CHEBI:74480"/>
        <dbReference type="EC" id="2.1.1.170"/>
    </reaction>
</comment>
<dbReference type="RefSeq" id="WP_008069215.1">
    <property type="nucleotide sequence ID" value="NZ_AQWK01000005.1"/>
</dbReference>
<evidence type="ECO:0000313" key="9">
    <source>
        <dbReference type="Proteomes" id="UP000004728"/>
    </source>
</evidence>
<keyword evidence="9" id="KW-1185">Reference proteome</keyword>
<gene>
    <name evidence="6" type="primary">rsmG</name>
    <name evidence="8" type="ORF">Y88_2047</name>
</gene>
<keyword evidence="4 6" id="KW-0808">Transferase</keyword>
<feature type="binding site" evidence="6">
    <location>
        <position position="90"/>
    </location>
    <ligand>
        <name>S-adenosyl-L-methionine</name>
        <dbReference type="ChEBI" id="CHEBI:59789"/>
    </ligand>
</feature>
<dbReference type="Proteomes" id="UP000004728">
    <property type="component" value="Unassembled WGS sequence"/>
</dbReference>
<comment type="similarity">
    <text evidence="6">Belongs to the methyltransferase superfamily. RNA methyltransferase RsmG family.</text>
</comment>
<accession>F1Z5R3</accession>
<dbReference type="Gene3D" id="3.40.50.150">
    <property type="entry name" value="Vaccinia Virus protein VP39"/>
    <property type="match status" value="1"/>
</dbReference>
<keyword evidence="2 6" id="KW-0698">rRNA processing</keyword>
<evidence type="ECO:0000256" key="4">
    <source>
        <dbReference type="ARBA" id="ARBA00022679"/>
    </source>
</evidence>
<dbReference type="PANTHER" id="PTHR31760:SF0">
    <property type="entry name" value="S-ADENOSYL-L-METHIONINE-DEPENDENT METHYLTRANSFERASES SUPERFAMILY PROTEIN"/>
    <property type="match status" value="1"/>
</dbReference>
<feature type="region of interest" description="Disordered" evidence="7">
    <location>
        <begin position="220"/>
        <end position="252"/>
    </location>
</feature>
<dbReference type="CDD" id="cd02440">
    <property type="entry name" value="AdoMet_MTases"/>
    <property type="match status" value="1"/>
</dbReference>
<dbReference type="HAMAP" id="MF_00074">
    <property type="entry name" value="16SrRNA_methyltr_G"/>
    <property type="match status" value="1"/>
</dbReference>
<evidence type="ECO:0000256" key="1">
    <source>
        <dbReference type="ARBA" id="ARBA00022490"/>
    </source>
</evidence>
<evidence type="ECO:0000256" key="6">
    <source>
        <dbReference type="HAMAP-Rule" id="MF_00074"/>
    </source>
</evidence>
<dbReference type="GO" id="GO:0005829">
    <property type="term" value="C:cytosol"/>
    <property type="evidence" value="ECO:0007669"/>
    <property type="project" value="TreeGrafter"/>
</dbReference>
<evidence type="ECO:0000256" key="7">
    <source>
        <dbReference type="SAM" id="MobiDB-lite"/>
    </source>
</evidence>
<evidence type="ECO:0000313" key="8">
    <source>
        <dbReference type="EMBL" id="EGD60173.1"/>
    </source>
</evidence>
<proteinExistence type="inferred from homology"/>
<keyword evidence="3 6" id="KW-0489">Methyltransferase</keyword>
<evidence type="ECO:0000256" key="5">
    <source>
        <dbReference type="ARBA" id="ARBA00022691"/>
    </source>
</evidence>
<feature type="binding site" evidence="6">
    <location>
        <position position="150"/>
    </location>
    <ligand>
        <name>S-adenosyl-L-methionine</name>
        <dbReference type="ChEBI" id="CHEBI:59789"/>
    </ligand>
</feature>
<dbReference type="PANTHER" id="PTHR31760">
    <property type="entry name" value="S-ADENOSYL-L-METHIONINE-DEPENDENT METHYLTRANSFERASES SUPERFAMILY PROTEIN"/>
    <property type="match status" value="1"/>
</dbReference>
<feature type="binding site" evidence="6">
    <location>
        <position position="85"/>
    </location>
    <ligand>
        <name>S-adenosyl-L-methionine</name>
        <dbReference type="ChEBI" id="CHEBI:59789"/>
    </ligand>
</feature>
<keyword evidence="5 6" id="KW-0949">S-adenosyl-L-methionine</keyword>
<sequence>MNALIADEAAAQAWLVETLGVDAAGMERLGRLVDMLREENERQNLVARASLDQVWQRHIVDSAQLLSVSRGTSAGEGLGSWLDLGTGAGFPGLVIAALQPERPVVLVDSRRLRTEWLARAASTLGLDRVEVVLSRVEDLPVGTHAVISARAFAPLERLLPLAARFSTPETLWLLPKGAKARHELEELSDAWRHVFHVEQSLTDPIAGVIVGHLLAAPAGTSERSRKTASASASKVSKRKSKSVRMSGRLQGE</sequence>
<dbReference type="STRING" id="983920.Y88_2047"/>